<gene>
    <name evidence="1" type="ORF">HICCMSTLAB_LOCUS8800</name>
</gene>
<dbReference type="PANTHER" id="PTHR44163:SF1">
    <property type="entry name" value="U3 SMALL NUCLEOLAR RNA-ASSOCIATED PROTEIN 4 HOMOLOG"/>
    <property type="match status" value="1"/>
</dbReference>
<dbReference type="Gene3D" id="2.130.10.10">
    <property type="entry name" value="YVTN repeat-like/Quinoprotein amine dehydrogenase"/>
    <property type="match status" value="3"/>
</dbReference>
<dbReference type="Pfam" id="PF00400">
    <property type="entry name" value="WD40"/>
    <property type="match status" value="1"/>
</dbReference>
<dbReference type="InterPro" id="IPR011047">
    <property type="entry name" value="Quinoprotein_ADH-like_sf"/>
</dbReference>
<dbReference type="SUPFAM" id="SSF50998">
    <property type="entry name" value="Quinoprotein alcohol dehydrogenase-like"/>
    <property type="match status" value="1"/>
</dbReference>
<dbReference type="SUPFAM" id="SSF50969">
    <property type="entry name" value="YVTN repeat-like/Quinoprotein amine dehydrogenase"/>
    <property type="match status" value="1"/>
</dbReference>
<dbReference type="SMART" id="SM00320">
    <property type="entry name" value="WD40"/>
    <property type="match status" value="6"/>
</dbReference>
<dbReference type="Proteomes" id="UP000786811">
    <property type="component" value="Unassembled WGS sequence"/>
</dbReference>
<proteinExistence type="predicted"/>
<evidence type="ECO:0000313" key="1">
    <source>
        <dbReference type="EMBL" id="CAG5097633.1"/>
    </source>
</evidence>
<comment type="caution">
    <text evidence="1">The sequence shown here is derived from an EMBL/GenBank/DDBJ whole genome shotgun (WGS) entry which is preliminary data.</text>
</comment>
<dbReference type="GO" id="GO:0032040">
    <property type="term" value="C:small-subunit processome"/>
    <property type="evidence" value="ECO:0007669"/>
    <property type="project" value="TreeGrafter"/>
</dbReference>
<dbReference type="GO" id="GO:0034455">
    <property type="term" value="C:t-UTP complex"/>
    <property type="evidence" value="ECO:0007669"/>
    <property type="project" value="TreeGrafter"/>
</dbReference>
<protein>
    <submittedName>
        <fullName evidence="1">Similar to UTP4: U3 small nucleolar RNA-associated protein 4 homolog (Homo sapiens)</fullName>
    </submittedName>
</protein>
<organism evidence="1 2">
    <name type="scientific">Cotesia congregata</name>
    <name type="common">Parasitoid wasp</name>
    <name type="synonym">Apanteles congregatus</name>
    <dbReference type="NCBI Taxonomy" id="51543"/>
    <lineage>
        <taxon>Eukaryota</taxon>
        <taxon>Metazoa</taxon>
        <taxon>Ecdysozoa</taxon>
        <taxon>Arthropoda</taxon>
        <taxon>Hexapoda</taxon>
        <taxon>Insecta</taxon>
        <taxon>Pterygota</taxon>
        <taxon>Neoptera</taxon>
        <taxon>Endopterygota</taxon>
        <taxon>Hymenoptera</taxon>
        <taxon>Apocrita</taxon>
        <taxon>Ichneumonoidea</taxon>
        <taxon>Braconidae</taxon>
        <taxon>Microgastrinae</taxon>
        <taxon>Cotesia</taxon>
    </lineage>
</organism>
<dbReference type="GO" id="GO:0000462">
    <property type="term" value="P:maturation of SSU-rRNA from tricistronic rRNA transcript (SSU-rRNA, 5.8S rRNA, LSU-rRNA)"/>
    <property type="evidence" value="ECO:0007669"/>
    <property type="project" value="InterPro"/>
</dbReference>
<dbReference type="AlphaFoldDB" id="A0A8J2HFH0"/>
<dbReference type="OrthoDB" id="8883818at2759"/>
<dbReference type="InterPro" id="IPR046351">
    <property type="entry name" value="UTP4"/>
</dbReference>
<dbReference type="InterPro" id="IPR015943">
    <property type="entry name" value="WD40/YVTN_repeat-like_dom_sf"/>
</dbReference>
<dbReference type="GO" id="GO:0030686">
    <property type="term" value="C:90S preribosome"/>
    <property type="evidence" value="ECO:0007669"/>
    <property type="project" value="InterPro"/>
</dbReference>
<name>A0A8J2HFH0_COTCN</name>
<evidence type="ECO:0000313" key="2">
    <source>
        <dbReference type="Proteomes" id="UP000786811"/>
    </source>
</evidence>
<dbReference type="EMBL" id="CAJNRD030001121">
    <property type="protein sequence ID" value="CAG5097633.1"/>
    <property type="molecule type" value="Genomic_DNA"/>
</dbReference>
<reference evidence="1" key="1">
    <citation type="submission" date="2021-04" db="EMBL/GenBank/DDBJ databases">
        <authorList>
            <person name="Chebbi M.A.C M."/>
        </authorList>
    </citation>
    <scope>NUCLEOTIDE SEQUENCE</scope>
</reference>
<accession>A0A8J2HFH0</accession>
<dbReference type="GO" id="GO:0003723">
    <property type="term" value="F:RNA binding"/>
    <property type="evidence" value="ECO:0007669"/>
    <property type="project" value="TreeGrafter"/>
</dbReference>
<dbReference type="InterPro" id="IPR011044">
    <property type="entry name" value="Quino_amine_DH_bsu"/>
</dbReference>
<dbReference type="PANTHER" id="PTHR44163">
    <property type="entry name" value="U3 SMALL NUCLEOLAR RNA-ASSOCIATED PROTEIN 4 HOMOLOG"/>
    <property type="match status" value="1"/>
</dbReference>
<sequence>MASYKIHNVRFYNLEPRSIVCMCYDNVNEKLAVARNDNTIELWNVSYAPFLESTIVDHLEESIESMIFINQNRLLSTGLRGFVTEYNLSTLSKKNELAVTGGAAWCLDINPSKTRVAVGTEDGYINIFTVLQDFLRYEGLLNKQKGRILCIKWDITGDKIFTGSSDTVRVWDAVSGHVIHKMTTARKEVKKETIVWCLGVTNDNQIVSGDSRGVLSIWDSVMGTLIESHNSHTADILALTITQDSKVIYCAGVDPVVRSFVKVVKPGRGAASWVKGIERRLHLHDVRALVEADNRLYSAGVDGYLAQSSYPPKMLAKYPPLLQPTCVTVCPKKRRVLLRYVDFLELWELGSAAEDSAVTPGMFHSLENEPRKLLELRTKKQETITSYAISRDSKLIVYSTETHMRIFKFKVNGDDAQLTKATADRMLKRVHRMLFSPDGKLFVANTNSSDGDESEEVGNRIHVYRKGDDSLMLVKSFCTAEQKLDNIGLMCFSPDSKYLVCSDRSGGIVVYVVAELGSMSPEWWSLPRYSCPPTAMAVQKSSSNLVVVYADQKIIEYNLPRRLFTEFSMNLQSKLPSNWLARYFPITNVTFDPNNESVIILNDDTTVYALHKNRDFQIVDKANKVMKLEEDNSRSSSGSSSQTQSVCQLIKKYKHLVHLEWFNNEEMVAVEVNPISLTEKLPPTLKQKFFIM</sequence>
<dbReference type="InterPro" id="IPR001680">
    <property type="entry name" value="WD40_rpt"/>
</dbReference>
<keyword evidence="2" id="KW-1185">Reference proteome</keyword>